<evidence type="ECO:0000256" key="3">
    <source>
        <dbReference type="ARBA" id="ARBA00022475"/>
    </source>
</evidence>
<dbReference type="Pfam" id="PF00528">
    <property type="entry name" value="BPD_transp_1"/>
    <property type="match status" value="1"/>
</dbReference>
<keyword evidence="6 7" id="KW-0472">Membrane</keyword>
<evidence type="ECO:0000313" key="9">
    <source>
        <dbReference type="EMBL" id="MBT0772186.1"/>
    </source>
</evidence>
<feature type="transmembrane region" description="Helical" evidence="7">
    <location>
        <begin position="189"/>
        <end position="209"/>
    </location>
</feature>
<keyword evidence="3" id="KW-1003">Cell membrane</keyword>
<organism evidence="9 10">
    <name type="scientific">Kineosporia corallincola</name>
    <dbReference type="NCBI Taxonomy" id="2835133"/>
    <lineage>
        <taxon>Bacteria</taxon>
        <taxon>Bacillati</taxon>
        <taxon>Actinomycetota</taxon>
        <taxon>Actinomycetes</taxon>
        <taxon>Kineosporiales</taxon>
        <taxon>Kineosporiaceae</taxon>
        <taxon>Kineosporia</taxon>
    </lineage>
</organism>
<dbReference type="SUPFAM" id="SSF161098">
    <property type="entry name" value="MetI-like"/>
    <property type="match status" value="1"/>
</dbReference>
<keyword evidence="5 7" id="KW-1133">Transmembrane helix</keyword>
<sequence>MTTSRSSGGRRLHPTVRYVAGRVAQAVVVLWAVYTVTFGILYLLPSDPVSLQLAAANVQVDELSPAELAAAKAQYGLDRPLSTQYFDHLGGLLHGDFGRSISLHRPVGELLAERLPSTLALGATAIALALLLGGGLAYLAAYVRPGRLKLALNRLPAVGVSLPPFFVGLLLVQVFAFELGWFPPTGTEGFSSLVLPAVTMALPTAAMLAQVLTRSLDDQLAEPYVTTAAARGLSRQYVQARHALRNAVLPALTLLGLLLGATVTEAVVAETVFSRQGVGQMAQQAVLAQDVPLVQAIVVVAATAFVLINLVIDLVYPLFDPRITHTPRVS</sequence>
<feature type="transmembrane region" description="Helical" evidence="7">
    <location>
        <begin position="155"/>
        <end position="177"/>
    </location>
</feature>
<comment type="subcellular location">
    <subcellularLocation>
        <location evidence="1 7">Cell membrane</location>
        <topology evidence="1 7">Multi-pass membrane protein</topology>
    </subcellularLocation>
</comment>
<evidence type="ECO:0000256" key="5">
    <source>
        <dbReference type="ARBA" id="ARBA00022989"/>
    </source>
</evidence>
<evidence type="ECO:0000313" key="10">
    <source>
        <dbReference type="Proteomes" id="UP001197247"/>
    </source>
</evidence>
<dbReference type="PANTHER" id="PTHR43163">
    <property type="entry name" value="DIPEPTIDE TRANSPORT SYSTEM PERMEASE PROTEIN DPPB-RELATED"/>
    <property type="match status" value="1"/>
</dbReference>
<evidence type="ECO:0000256" key="4">
    <source>
        <dbReference type="ARBA" id="ARBA00022692"/>
    </source>
</evidence>
<gene>
    <name evidence="9" type="ORF">KIH74_24795</name>
</gene>
<evidence type="ECO:0000259" key="8">
    <source>
        <dbReference type="PROSITE" id="PS50928"/>
    </source>
</evidence>
<name>A0ABS5TM60_9ACTN</name>
<proteinExistence type="inferred from homology"/>
<feature type="transmembrane region" description="Helical" evidence="7">
    <location>
        <begin position="21"/>
        <end position="44"/>
    </location>
</feature>
<reference evidence="9 10" key="1">
    <citation type="submission" date="2021-05" db="EMBL/GenBank/DDBJ databases">
        <title>Kineosporia and Streptomyces sp. nov. two new marine actinobacteria isolated from Coral.</title>
        <authorList>
            <person name="Buangrab K."/>
            <person name="Sutthacheep M."/>
            <person name="Yeemin T."/>
            <person name="Harunari E."/>
            <person name="Igarashi Y."/>
            <person name="Kanchanasin P."/>
            <person name="Tanasupawat S."/>
            <person name="Phongsopitanun W."/>
        </authorList>
    </citation>
    <scope>NUCLEOTIDE SEQUENCE [LARGE SCALE GENOMIC DNA]</scope>
    <source>
        <strain evidence="9 10">J2-2</strain>
    </source>
</reference>
<dbReference type="PROSITE" id="PS50928">
    <property type="entry name" value="ABC_TM1"/>
    <property type="match status" value="1"/>
</dbReference>
<evidence type="ECO:0000256" key="2">
    <source>
        <dbReference type="ARBA" id="ARBA00022448"/>
    </source>
</evidence>
<dbReference type="Pfam" id="PF19300">
    <property type="entry name" value="BPD_transp_1_N"/>
    <property type="match status" value="1"/>
</dbReference>
<dbReference type="InterPro" id="IPR000515">
    <property type="entry name" value="MetI-like"/>
</dbReference>
<dbReference type="InterPro" id="IPR035906">
    <property type="entry name" value="MetI-like_sf"/>
</dbReference>
<keyword evidence="2 7" id="KW-0813">Transport</keyword>
<feature type="transmembrane region" description="Helical" evidence="7">
    <location>
        <begin position="247"/>
        <end position="273"/>
    </location>
</feature>
<accession>A0ABS5TM60</accession>
<keyword evidence="10" id="KW-1185">Reference proteome</keyword>
<dbReference type="EMBL" id="JAHBAY010000011">
    <property type="protein sequence ID" value="MBT0772186.1"/>
    <property type="molecule type" value="Genomic_DNA"/>
</dbReference>
<comment type="caution">
    <text evidence="9">The sequence shown here is derived from an EMBL/GenBank/DDBJ whole genome shotgun (WGS) entry which is preliminary data.</text>
</comment>
<evidence type="ECO:0000256" key="6">
    <source>
        <dbReference type="ARBA" id="ARBA00023136"/>
    </source>
</evidence>
<dbReference type="Proteomes" id="UP001197247">
    <property type="component" value="Unassembled WGS sequence"/>
</dbReference>
<dbReference type="RefSeq" id="WP_214158562.1">
    <property type="nucleotide sequence ID" value="NZ_JAHBAY010000011.1"/>
</dbReference>
<protein>
    <submittedName>
        <fullName evidence="9">ABC transporter permease</fullName>
    </submittedName>
</protein>
<dbReference type="Gene3D" id="1.10.3720.10">
    <property type="entry name" value="MetI-like"/>
    <property type="match status" value="1"/>
</dbReference>
<dbReference type="CDD" id="cd06261">
    <property type="entry name" value="TM_PBP2"/>
    <property type="match status" value="1"/>
</dbReference>
<keyword evidence="4 7" id="KW-0812">Transmembrane</keyword>
<feature type="transmembrane region" description="Helical" evidence="7">
    <location>
        <begin position="293"/>
        <end position="319"/>
    </location>
</feature>
<dbReference type="PANTHER" id="PTHR43163:SF6">
    <property type="entry name" value="DIPEPTIDE TRANSPORT SYSTEM PERMEASE PROTEIN DPPB-RELATED"/>
    <property type="match status" value="1"/>
</dbReference>
<feature type="transmembrane region" description="Helical" evidence="7">
    <location>
        <begin position="119"/>
        <end position="143"/>
    </location>
</feature>
<comment type="similarity">
    <text evidence="7">Belongs to the binding-protein-dependent transport system permease family.</text>
</comment>
<evidence type="ECO:0000256" key="1">
    <source>
        <dbReference type="ARBA" id="ARBA00004651"/>
    </source>
</evidence>
<evidence type="ECO:0000256" key="7">
    <source>
        <dbReference type="RuleBase" id="RU363032"/>
    </source>
</evidence>
<dbReference type="InterPro" id="IPR045621">
    <property type="entry name" value="BPD_transp_1_N"/>
</dbReference>
<feature type="domain" description="ABC transmembrane type-1" evidence="8">
    <location>
        <begin position="115"/>
        <end position="316"/>
    </location>
</feature>